<keyword evidence="2" id="KW-1133">Transmembrane helix</keyword>
<evidence type="ECO:0000256" key="1">
    <source>
        <dbReference type="ARBA" id="ARBA00022553"/>
    </source>
</evidence>
<dbReference type="Gene3D" id="2.60.40.10">
    <property type="entry name" value="Immunoglobulins"/>
    <property type="match status" value="1"/>
</dbReference>
<evidence type="ECO:0000313" key="5">
    <source>
        <dbReference type="EMBL" id="TQV80001.1"/>
    </source>
</evidence>
<reference evidence="5 6" key="1">
    <citation type="submission" date="2019-07" db="EMBL/GenBank/DDBJ databases">
        <title>Draft genome for Aliikangiella sp. M105.</title>
        <authorList>
            <person name="Wang G."/>
        </authorList>
    </citation>
    <scope>NUCLEOTIDE SEQUENCE [LARGE SCALE GENOMIC DNA]</scope>
    <source>
        <strain evidence="5 6">M105</strain>
    </source>
</reference>
<dbReference type="Gene3D" id="2.130.10.10">
    <property type="entry name" value="YVTN repeat-like/Quinoprotein amine dehydrogenase"/>
    <property type="match status" value="2"/>
</dbReference>
<dbReference type="PANTHER" id="PTHR43547">
    <property type="entry name" value="TWO-COMPONENT HISTIDINE KINASE"/>
    <property type="match status" value="1"/>
</dbReference>
<keyword evidence="2" id="KW-0472">Membrane</keyword>
<keyword evidence="1" id="KW-0597">Phosphoprotein</keyword>
<feature type="transmembrane region" description="Helical" evidence="2">
    <location>
        <begin position="801"/>
        <end position="822"/>
    </location>
</feature>
<dbReference type="OrthoDB" id="176203at2"/>
<evidence type="ECO:0000313" key="6">
    <source>
        <dbReference type="Proteomes" id="UP000315439"/>
    </source>
</evidence>
<dbReference type="PANTHER" id="PTHR43547:SF2">
    <property type="entry name" value="HYBRID SIGNAL TRANSDUCTION HISTIDINE KINASE C"/>
    <property type="match status" value="1"/>
</dbReference>
<dbReference type="InterPro" id="IPR011123">
    <property type="entry name" value="Y_Y_Y"/>
</dbReference>
<dbReference type="Pfam" id="PF07495">
    <property type="entry name" value="Y_Y_Y"/>
    <property type="match status" value="1"/>
</dbReference>
<feature type="domain" description="Two component regulator three Y" evidence="4">
    <location>
        <begin position="734"/>
        <end position="796"/>
    </location>
</feature>
<accession>A0A545TS82</accession>
<sequence length="1073" mass="121338">MKNVTVLMLLVTTIFLLAGANAADLENTGFKHISTEHGLSQKTVQAIYQDSQDFLWFGTQEGLNRYDGKELKVFRHLSHNQHSLSHDVIRAIIEDAYGDLWVATSGGLNRYIAENESFERVKVFDGQEEVSRFNTLFLDSNKVLWAGSDGNGIFLIEGENSQRNIQKFRSNDILEKADVRAIFEDSRERFWVGTDGNGAFLFNSSNVTHFLPDDNNARAISHARIRSVLEDSRGRIWLGTRGGGLNRYDELSKSFEVYRHAKNDDSSLTHDRVYQVFEDRDQTLWIATDGGISIFNAEKNNFLRIVHKSSQRTALNHNRVLAVNQDNGGLLWFGTLSGLNQWNPNHASFIHYRNIIEDASSLSNNTVYALAENIKGDIYIGTFGGGLNLLNAQTNNVGVTRNPAGETFGSKIIMSLMVAADNTIWVGSISDGVEVYTPDFELLKRFKNNPENEKSLSADGVTKILQDSDGEIWIGTYQAGINRLDRKSGTFKRYRLDETGKSENGNGVLKSENIYNFIEDDEGYLWLATDGGGISRLDKNTEEFQSFMNNPQDPESLSGNIASFIYQDSKGRIWVGTQGNGLNRWEPGDRRKGLNRFKHYTIENGLNSSTVNGIVEDTNGHIWISTVKGVSRLDPDSDQIDHFNLTDEIHKNELNQGAILKASNGRLYFGGLNGVSAFFPTEIKQNTHVPPVTLTKVLSENKLRYFEQPLATLKEVTFDHNDYLIAFEFAGLDFAQPDKNRYQYKLEGFDSEWIDSGHLNRATFTNLPAGSFILRVRASNNDGVWSSDSINLKVNVLPAPWVSWWAFALYGLGFCVLLLLIIRMQAKRLANQELFQSRVSKQVSKKIAIHSKNNEFLKKQVEQLKHQANVDIETGLPNQRFMSDFVAANIDWVSQLERDSQKSLSKLLVTLIRVFIEPDAEKKEEDLTREVVELFNRELSEQECFLRVARWSENDIGVVSFLTEAKKSQQIISQWLTSLKNIANKIVPNADQKIYFKLAYSLSPFDGVQQDNMSGDSLMVLTEHLLHLVADESDYESVGIVRVNQNLNSVKMAQIMDAKRIDELDEIFTLECR</sequence>
<feature type="chain" id="PRO_5022043520" description="Two component regulator three Y domain-containing protein" evidence="3">
    <location>
        <begin position="23"/>
        <end position="1073"/>
    </location>
</feature>
<organism evidence="5 6">
    <name type="scientific">Aliikangiella coralliicola</name>
    <dbReference type="NCBI Taxonomy" id="2592383"/>
    <lineage>
        <taxon>Bacteria</taxon>
        <taxon>Pseudomonadati</taxon>
        <taxon>Pseudomonadota</taxon>
        <taxon>Gammaproteobacteria</taxon>
        <taxon>Oceanospirillales</taxon>
        <taxon>Pleioneaceae</taxon>
        <taxon>Aliikangiella</taxon>
    </lineage>
</organism>
<evidence type="ECO:0000256" key="2">
    <source>
        <dbReference type="SAM" id="Phobius"/>
    </source>
</evidence>
<dbReference type="InterPro" id="IPR011110">
    <property type="entry name" value="Reg_prop"/>
</dbReference>
<keyword evidence="6" id="KW-1185">Reference proteome</keyword>
<dbReference type="InterPro" id="IPR013783">
    <property type="entry name" value="Ig-like_fold"/>
</dbReference>
<evidence type="ECO:0000259" key="4">
    <source>
        <dbReference type="Pfam" id="PF07495"/>
    </source>
</evidence>
<dbReference type="Pfam" id="PF07494">
    <property type="entry name" value="Reg_prop"/>
    <property type="match status" value="8"/>
</dbReference>
<dbReference type="InterPro" id="IPR015943">
    <property type="entry name" value="WD40/YVTN_repeat-like_dom_sf"/>
</dbReference>
<comment type="caution">
    <text evidence="5">The sequence shown here is derived from an EMBL/GenBank/DDBJ whole genome shotgun (WGS) entry which is preliminary data.</text>
</comment>
<dbReference type="RefSeq" id="WP_142935480.1">
    <property type="nucleotide sequence ID" value="NZ_ML660175.1"/>
</dbReference>
<dbReference type="EMBL" id="VIKS01000019">
    <property type="protein sequence ID" value="TQV80001.1"/>
    <property type="molecule type" value="Genomic_DNA"/>
</dbReference>
<keyword evidence="2" id="KW-0812">Transmembrane</keyword>
<protein>
    <recommendedName>
        <fullName evidence="4">Two component regulator three Y domain-containing protein</fullName>
    </recommendedName>
</protein>
<gene>
    <name evidence="5" type="ORF">FLL46_26700</name>
</gene>
<dbReference type="AlphaFoldDB" id="A0A545TS82"/>
<feature type="signal peptide" evidence="3">
    <location>
        <begin position="1"/>
        <end position="22"/>
    </location>
</feature>
<proteinExistence type="predicted"/>
<evidence type="ECO:0000256" key="3">
    <source>
        <dbReference type="SAM" id="SignalP"/>
    </source>
</evidence>
<name>A0A545TS82_9GAMM</name>
<dbReference type="GO" id="GO:0000155">
    <property type="term" value="F:phosphorelay sensor kinase activity"/>
    <property type="evidence" value="ECO:0007669"/>
    <property type="project" value="TreeGrafter"/>
</dbReference>
<keyword evidence="3" id="KW-0732">Signal</keyword>
<dbReference type="SUPFAM" id="SSF63829">
    <property type="entry name" value="Calcium-dependent phosphotriesterase"/>
    <property type="match status" value="3"/>
</dbReference>
<dbReference type="Proteomes" id="UP000315439">
    <property type="component" value="Unassembled WGS sequence"/>
</dbReference>